<evidence type="ECO:0000256" key="1">
    <source>
        <dbReference type="SAM" id="Phobius"/>
    </source>
</evidence>
<evidence type="ECO:0000313" key="3">
    <source>
        <dbReference type="Proteomes" id="UP001430953"/>
    </source>
</evidence>
<proteinExistence type="predicted"/>
<dbReference type="EMBL" id="JADYXP020000005">
    <property type="protein sequence ID" value="KAL0123480.1"/>
    <property type="molecule type" value="Genomic_DNA"/>
</dbReference>
<gene>
    <name evidence="2" type="ORF">PUN28_005772</name>
</gene>
<keyword evidence="1" id="KW-0472">Membrane</keyword>
<dbReference type="AlphaFoldDB" id="A0AAW2GAF6"/>
<dbReference type="Proteomes" id="UP001430953">
    <property type="component" value="Unassembled WGS sequence"/>
</dbReference>
<protein>
    <submittedName>
        <fullName evidence="2">Uncharacterized protein</fullName>
    </submittedName>
</protein>
<reference evidence="2 3" key="1">
    <citation type="submission" date="2023-03" db="EMBL/GenBank/DDBJ databases">
        <title>High recombination rates correlate with genetic variation in Cardiocondyla obscurior ants.</title>
        <authorList>
            <person name="Errbii M."/>
        </authorList>
    </citation>
    <scope>NUCLEOTIDE SEQUENCE [LARGE SCALE GENOMIC DNA]</scope>
    <source>
        <strain evidence="2">Alpha-2009</strain>
        <tissue evidence="2">Whole body</tissue>
    </source>
</reference>
<accession>A0AAW2GAF6</accession>
<keyword evidence="1" id="KW-1133">Transmembrane helix</keyword>
<sequence length="147" mass="16817">MTLIVGNFSEVNYSRAIALTALVPSAVEARSPLTHPYSIHYLSPVFYYHCSRLRNLILPPDTTLPYTHISHSTDYAIVSIFSRSRAAESFRFTRGLKNSGITRASYPARFCFLFFFSFFFSLFFFLFSAESLAQTVEICDSVSHRRN</sequence>
<comment type="caution">
    <text evidence="2">The sequence shown here is derived from an EMBL/GenBank/DDBJ whole genome shotgun (WGS) entry which is preliminary data.</text>
</comment>
<keyword evidence="1" id="KW-0812">Transmembrane</keyword>
<name>A0AAW2GAF6_9HYME</name>
<organism evidence="2 3">
    <name type="scientific">Cardiocondyla obscurior</name>
    <dbReference type="NCBI Taxonomy" id="286306"/>
    <lineage>
        <taxon>Eukaryota</taxon>
        <taxon>Metazoa</taxon>
        <taxon>Ecdysozoa</taxon>
        <taxon>Arthropoda</taxon>
        <taxon>Hexapoda</taxon>
        <taxon>Insecta</taxon>
        <taxon>Pterygota</taxon>
        <taxon>Neoptera</taxon>
        <taxon>Endopterygota</taxon>
        <taxon>Hymenoptera</taxon>
        <taxon>Apocrita</taxon>
        <taxon>Aculeata</taxon>
        <taxon>Formicoidea</taxon>
        <taxon>Formicidae</taxon>
        <taxon>Myrmicinae</taxon>
        <taxon>Cardiocondyla</taxon>
    </lineage>
</organism>
<evidence type="ECO:0000313" key="2">
    <source>
        <dbReference type="EMBL" id="KAL0123480.1"/>
    </source>
</evidence>
<keyword evidence="3" id="KW-1185">Reference proteome</keyword>
<feature type="transmembrane region" description="Helical" evidence="1">
    <location>
        <begin position="106"/>
        <end position="127"/>
    </location>
</feature>